<evidence type="ECO:0000313" key="13">
    <source>
        <dbReference type="Proteomes" id="UP000756860"/>
    </source>
</evidence>
<keyword evidence="9" id="KW-0408">Iron</keyword>
<protein>
    <recommendedName>
        <fullName evidence="3">nitrite reductase (cytochrome; ammonia-forming)</fullName>
        <ecNumber evidence="3">1.7.2.2</ecNumber>
    </recommendedName>
</protein>
<feature type="chain" id="PRO_5045521490" description="nitrite reductase (cytochrome; ammonia-forming)" evidence="11">
    <location>
        <begin position="26"/>
        <end position="540"/>
    </location>
</feature>
<dbReference type="PIRSF" id="PIRSF000243">
    <property type="entry name" value="Cyt_c552"/>
    <property type="match status" value="1"/>
</dbReference>
<dbReference type="PANTHER" id="PTHR30633">
    <property type="entry name" value="CYTOCHROME C-552 RESPIRATORY NITRITE REDUCTASE"/>
    <property type="match status" value="1"/>
</dbReference>
<evidence type="ECO:0000256" key="11">
    <source>
        <dbReference type="SAM" id="SignalP"/>
    </source>
</evidence>
<organism evidence="12 13">
    <name type="scientific">Geomobilimonas luticola</name>
    <dbReference type="NCBI Taxonomy" id="1114878"/>
    <lineage>
        <taxon>Bacteria</taxon>
        <taxon>Pseudomonadati</taxon>
        <taxon>Thermodesulfobacteriota</taxon>
        <taxon>Desulfuromonadia</taxon>
        <taxon>Geobacterales</taxon>
        <taxon>Geobacteraceae</taxon>
        <taxon>Geomobilimonas</taxon>
    </lineage>
</organism>
<proteinExistence type="inferred from homology"/>
<reference evidence="12 13" key="1">
    <citation type="submission" date="2021-05" db="EMBL/GenBank/DDBJ databases">
        <title>The draft genome of Geobacter luticola JCM 17780.</title>
        <authorList>
            <person name="Xu Z."/>
            <person name="Masuda Y."/>
            <person name="Itoh H."/>
            <person name="Senoo K."/>
        </authorList>
    </citation>
    <scope>NUCLEOTIDE SEQUENCE [LARGE SCALE GENOMIC DNA]</scope>
    <source>
        <strain evidence="12 13">JCM 17780</strain>
    </source>
</reference>
<evidence type="ECO:0000256" key="7">
    <source>
        <dbReference type="ARBA" id="ARBA00022837"/>
    </source>
</evidence>
<keyword evidence="4" id="KW-0349">Heme</keyword>
<evidence type="ECO:0000256" key="9">
    <source>
        <dbReference type="ARBA" id="ARBA00023004"/>
    </source>
</evidence>
<dbReference type="Gene3D" id="1.20.140.10">
    <property type="entry name" value="Butyryl-CoA Dehydrogenase, subunit A, domain 3"/>
    <property type="match status" value="1"/>
</dbReference>
<keyword evidence="6 11" id="KW-0732">Signal</keyword>
<evidence type="ECO:0000313" key="12">
    <source>
        <dbReference type="EMBL" id="MBT0652715.1"/>
    </source>
</evidence>
<evidence type="ECO:0000256" key="6">
    <source>
        <dbReference type="ARBA" id="ARBA00022729"/>
    </source>
</evidence>
<comment type="catalytic activity">
    <reaction evidence="10">
        <text>6 Fe(III)-[cytochrome c] + NH4(+) + 2 H2O = 6 Fe(II)-[cytochrome c] + nitrite + 8 H(+)</text>
        <dbReference type="Rhea" id="RHEA:13089"/>
        <dbReference type="Rhea" id="RHEA-COMP:10350"/>
        <dbReference type="Rhea" id="RHEA-COMP:14399"/>
        <dbReference type="ChEBI" id="CHEBI:15377"/>
        <dbReference type="ChEBI" id="CHEBI:15378"/>
        <dbReference type="ChEBI" id="CHEBI:16301"/>
        <dbReference type="ChEBI" id="CHEBI:28938"/>
        <dbReference type="ChEBI" id="CHEBI:29033"/>
        <dbReference type="ChEBI" id="CHEBI:29034"/>
        <dbReference type="EC" id="1.7.2.2"/>
    </reaction>
</comment>
<dbReference type="EMBL" id="JAHCVK010000001">
    <property type="protein sequence ID" value="MBT0652715.1"/>
    <property type="molecule type" value="Genomic_DNA"/>
</dbReference>
<gene>
    <name evidence="12" type="ORF">KI810_06585</name>
</gene>
<comment type="caution">
    <text evidence="12">The sequence shown here is derived from an EMBL/GenBank/DDBJ whole genome shotgun (WGS) entry which is preliminary data.</text>
</comment>
<keyword evidence="5" id="KW-0479">Metal-binding</keyword>
<dbReference type="Proteomes" id="UP000756860">
    <property type="component" value="Unassembled WGS sequence"/>
</dbReference>
<evidence type="ECO:0000256" key="4">
    <source>
        <dbReference type="ARBA" id="ARBA00022617"/>
    </source>
</evidence>
<evidence type="ECO:0000256" key="1">
    <source>
        <dbReference type="ARBA" id="ARBA00004196"/>
    </source>
</evidence>
<dbReference type="CDD" id="cd00548">
    <property type="entry name" value="NrfA-like"/>
    <property type="match status" value="1"/>
</dbReference>
<dbReference type="InterPro" id="IPR003321">
    <property type="entry name" value="Cyt_c552"/>
</dbReference>
<dbReference type="SUPFAM" id="SSF48695">
    <property type="entry name" value="Multiheme cytochromes"/>
    <property type="match status" value="2"/>
</dbReference>
<keyword evidence="13" id="KW-1185">Reference proteome</keyword>
<sequence>MWKKSIATLAIVGGALLAVSLPAMSTAAKGKPAAKETKDGREDCYACHEEVKALKEGSKHAKLACDVCHSKLKEHLADSETKPGTVIDQALCGKCHKDQVESFFKVNYDSQARKEKGIPTGRSPMMDKLLAPYGFTIEHNEPRGHAFMVTDQFVVDRFAGGRFQYKNGWTDVDKAGNTWDILKDNGPDFKMAETAKAGNPTCIQCKTSDHILKWKFMGDKDPKAQWDRTSDVIAVAKETNHVVGCIHCHDPHGTQPRVVRDALIQGIEKGSKMFAGKDGKTDLKVISFRDGFRKIGVMQKADGRLMCAQCHVEYACGKGFEFSTGNPVGYDDQRTNHFPLTGPKELLEHYKKTQNFYDFKHAVTGARLVKLQHPEAETFAGSVHDKAGVTCKDCHMPVLKNKQGKAFTSHMVIKPKDHVKEACLRCHPKFTAEQKLYQITAIQNYSKGKMRKAEYWLGQLIDTYATAKRMGVGEDVLAKAREKHEEAHVLWEWWTAENSDGFHNPDLARDTLTHSIAASKAGVKILNDAMEPKKEAAPAK</sequence>
<feature type="signal peptide" evidence="11">
    <location>
        <begin position="1"/>
        <end position="25"/>
    </location>
</feature>
<evidence type="ECO:0000256" key="10">
    <source>
        <dbReference type="ARBA" id="ARBA00049131"/>
    </source>
</evidence>
<dbReference type="RefSeq" id="WP_214174634.1">
    <property type="nucleotide sequence ID" value="NZ_JAHCVK010000001.1"/>
</dbReference>
<dbReference type="Gene3D" id="1.10.287.3080">
    <property type="match status" value="1"/>
</dbReference>
<accession>A0ABS5SC17</accession>
<name>A0ABS5SC17_9BACT</name>
<keyword evidence="8" id="KW-0560">Oxidoreductase</keyword>
<evidence type="ECO:0000256" key="3">
    <source>
        <dbReference type="ARBA" id="ARBA00011887"/>
    </source>
</evidence>
<evidence type="ECO:0000256" key="8">
    <source>
        <dbReference type="ARBA" id="ARBA00023002"/>
    </source>
</evidence>
<keyword evidence="7" id="KW-0106">Calcium</keyword>
<dbReference type="EC" id="1.7.2.2" evidence="3"/>
<comment type="subcellular location">
    <subcellularLocation>
        <location evidence="1">Cell envelope</location>
    </subcellularLocation>
</comment>
<evidence type="ECO:0000256" key="5">
    <source>
        <dbReference type="ARBA" id="ARBA00022723"/>
    </source>
</evidence>
<dbReference type="Pfam" id="PF02335">
    <property type="entry name" value="Cytochrom_C552"/>
    <property type="match status" value="2"/>
</dbReference>
<comment type="similarity">
    <text evidence="2">Belongs to the cytochrome c-552 family.</text>
</comment>
<evidence type="ECO:0000256" key="2">
    <source>
        <dbReference type="ARBA" id="ARBA00009288"/>
    </source>
</evidence>
<dbReference type="Gene3D" id="1.10.1130.10">
    <property type="entry name" value="Flavocytochrome C3, Chain A"/>
    <property type="match status" value="1"/>
</dbReference>
<dbReference type="PANTHER" id="PTHR30633:SF0">
    <property type="entry name" value="CYTOCHROME C-552"/>
    <property type="match status" value="1"/>
</dbReference>
<dbReference type="InterPro" id="IPR036280">
    <property type="entry name" value="Multihaem_cyt_sf"/>
</dbReference>